<dbReference type="Pfam" id="PF03392">
    <property type="entry name" value="OS-D"/>
    <property type="match status" value="1"/>
</dbReference>
<dbReference type="AlphaFoldDB" id="A0A194QVW8"/>
<dbReference type="InParanoid" id="A0A194QVW8"/>
<dbReference type="EMBL" id="KQ461073">
    <property type="protein sequence ID" value="KPJ09678.1"/>
    <property type="molecule type" value="Genomic_DNA"/>
</dbReference>
<dbReference type="InterPro" id="IPR005055">
    <property type="entry name" value="A10/PebIII"/>
</dbReference>
<dbReference type="Gene3D" id="1.10.2080.10">
    <property type="entry name" value="Insect odorant-binding protein A10/Ejaculatory bulb-specific protein 3"/>
    <property type="match status" value="1"/>
</dbReference>
<dbReference type="Proteomes" id="UP000053240">
    <property type="component" value="Unassembled WGS sequence"/>
</dbReference>
<proteinExistence type="predicted"/>
<gene>
    <name evidence="2" type="ORF">RR48_13312</name>
</gene>
<protein>
    <submittedName>
        <fullName evidence="2">Putative odorant-binding protein A10</fullName>
    </submittedName>
</protein>
<feature type="region of interest" description="Disordered" evidence="1">
    <location>
        <begin position="157"/>
        <end position="193"/>
    </location>
</feature>
<accession>A0A194QVW8</accession>
<dbReference type="PANTHER" id="PTHR11257">
    <property type="entry name" value="CHEMOSENSORY PROTEIN-RELATED"/>
    <property type="match status" value="1"/>
</dbReference>
<sequence length="193" mass="22592">MLLFWYSWKNTDVMIRKHIKTNGKLCKMRVQNSTSFRSRENHLEATMKIVVLNIFILVLLYWTEGFPAPTYTTKYDNVNLDEVLASERLLTGYVNCLLDLGPCTPDGNELKKNLPDAIANDCKSCTERQREGADKVMHHIIDNRPDDWDKLEQKYKSDGSYKKQYFESKLERSNVEEEKEQSQKSNAEKENDK</sequence>
<keyword evidence="3" id="KW-1185">Reference proteome</keyword>
<dbReference type="FunCoup" id="A0A194QVW8">
    <property type="interactions" value="2"/>
</dbReference>
<dbReference type="SUPFAM" id="SSF100910">
    <property type="entry name" value="Chemosensory protein Csp2"/>
    <property type="match status" value="1"/>
</dbReference>
<evidence type="ECO:0000313" key="2">
    <source>
        <dbReference type="EMBL" id="KPJ09678.1"/>
    </source>
</evidence>
<dbReference type="PANTHER" id="PTHR11257:SF12">
    <property type="entry name" value="EJACULATORY BULB-SPECIFIC PROTEIN 3-RELATED"/>
    <property type="match status" value="1"/>
</dbReference>
<evidence type="ECO:0000256" key="1">
    <source>
        <dbReference type="SAM" id="MobiDB-lite"/>
    </source>
</evidence>
<organism evidence="2 3">
    <name type="scientific">Papilio machaon</name>
    <name type="common">Old World swallowtail butterfly</name>
    <dbReference type="NCBI Taxonomy" id="76193"/>
    <lineage>
        <taxon>Eukaryota</taxon>
        <taxon>Metazoa</taxon>
        <taxon>Ecdysozoa</taxon>
        <taxon>Arthropoda</taxon>
        <taxon>Hexapoda</taxon>
        <taxon>Insecta</taxon>
        <taxon>Pterygota</taxon>
        <taxon>Neoptera</taxon>
        <taxon>Endopterygota</taxon>
        <taxon>Lepidoptera</taxon>
        <taxon>Glossata</taxon>
        <taxon>Ditrysia</taxon>
        <taxon>Papilionoidea</taxon>
        <taxon>Papilionidae</taxon>
        <taxon>Papilioninae</taxon>
        <taxon>Papilio</taxon>
    </lineage>
</organism>
<evidence type="ECO:0000313" key="3">
    <source>
        <dbReference type="Proteomes" id="UP000053240"/>
    </source>
</evidence>
<reference evidence="2 3" key="1">
    <citation type="journal article" date="2015" name="Nat. Commun.">
        <title>Outbred genome sequencing and CRISPR/Cas9 gene editing in butterflies.</title>
        <authorList>
            <person name="Li X."/>
            <person name="Fan D."/>
            <person name="Zhang W."/>
            <person name="Liu G."/>
            <person name="Zhang L."/>
            <person name="Zhao L."/>
            <person name="Fang X."/>
            <person name="Chen L."/>
            <person name="Dong Y."/>
            <person name="Chen Y."/>
            <person name="Ding Y."/>
            <person name="Zhao R."/>
            <person name="Feng M."/>
            <person name="Zhu Y."/>
            <person name="Feng Y."/>
            <person name="Jiang X."/>
            <person name="Zhu D."/>
            <person name="Xiang H."/>
            <person name="Feng X."/>
            <person name="Li S."/>
            <person name="Wang J."/>
            <person name="Zhang G."/>
            <person name="Kronforst M.R."/>
            <person name="Wang W."/>
        </authorList>
    </citation>
    <scope>NUCLEOTIDE SEQUENCE [LARGE SCALE GENOMIC DNA]</scope>
    <source>
        <strain evidence="2">Ya'a_city_454_Pm</strain>
        <tissue evidence="2">Whole body</tissue>
    </source>
</reference>
<dbReference type="InterPro" id="IPR036682">
    <property type="entry name" value="OS_D_A10/PebIII_sf"/>
</dbReference>
<name>A0A194QVW8_PAPMA</name>